<accession>A0AAD2DR85</accession>
<dbReference type="AlphaFoldDB" id="A0AAD2DR85"/>
<dbReference type="Proteomes" id="UP000834106">
    <property type="component" value="Chromosome 5"/>
</dbReference>
<keyword evidence="2" id="KW-1185">Reference proteome</keyword>
<dbReference type="EMBL" id="OU503040">
    <property type="protein sequence ID" value="CAI9760960.1"/>
    <property type="molecule type" value="Genomic_DNA"/>
</dbReference>
<reference evidence="1" key="1">
    <citation type="submission" date="2023-05" db="EMBL/GenBank/DDBJ databases">
        <authorList>
            <person name="Huff M."/>
        </authorList>
    </citation>
    <scope>NUCLEOTIDE SEQUENCE</scope>
</reference>
<organism evidence="1 2">
    <name type="scientific">Fraxinus pennsylvanica</name>
    <dbReference type="NCBI Taxonomy" id="56036"/>
    <lineage>
        <taxon>Eukaryota</taxon>
        <taxon>Viridiplantae</taxon>
        <taxon>Streptophyta</taxon>
        <taxon>Embryophyta</taxon>
        <taxon>Tracheophyta</taxon>
        <taxon>Spermatophyta</taxon>
        <taxon>Magnoliopsida</taxon>
        <taxon>eudicotyledons</taxon>
        <taxon>Gunneridae</taxon>
        <taxon>Pentapetalae</taxon>
        <taxon>asterids</taxon>
        <taxon>lamiids</taxon>
        <taxon>Lamiales</taxon>
        <taxon>Oleaceae</taxon>
        <taxon>Oleeae</taxon>
        <taxon>Fraxinus</taxon>
    </lineage>
</organism>
<evidence type="ECO:0000313" key="1">
    <source>
        <dbReference type="EMBL" id="CAI9760960.1"/>
    </source>
</evidence>
<sequence length="142" mass="15743">MTNVCVSDDGLHNRHCDHGNHSIPTCESTSQSIKSDDRKNPGNHCLENHCVNPQKDDLSDNKIGIPEKNCCACTHRNEKAHLGSKMHVAEGYRHVHSTINSSSALDNRRIGGCCDSFRKECCVKNGHYGCTLRESLSEIVIE</sequence>
<name>A0AAD2DR85_9LAMI</name>
<evidence type="ECO:0000313" key="2">
    <source>
        <dbReference type="Proteomes" id="UP000834106"/>
    </source>
</evidence>
<protein>
    <submittedName>
        <fullName evidence="1">Uncharacterized protein</fullName>
    </submittedName>
</protein>
<gene>
    <name evidence="1" type="ORF">FPE_LOCUS8390</name>
</gene>
<proteinExistence type="predicted"/>